<dbReference type="AlphaFoldDB" id="A0A4U5JLU2"/>
<keyword evidence="2" id="KW-1185">Reference proteome</keyword>
<dbReference type="SUPFAM" id="SSF52096">
    <property type="entry name" value="ClpP/crotonase"/>
    <property type="match status" value="1"/>
</dbReference>
<protein>
    <recommendedName>
        <fullName evidence="3">Peptidase S41</fullName>
    </recommendedName>
</protein>
<organism evidence="1 2">
    <name type="scientific">Luteimonas gilva</name>
    <dbReference type="NCBI Taxonomy" id="2572684"/>
    <lineage>
        <taxon>Bacteria</taxon>
        <taxon>Pseudomonadati</taxon>
        <taxon>Pseudomonadota</taxon>
        <taxon>Gammaproteobacteria</taxon>
        <taxon>Lysobacterales</taxon>
        <taxon>Lysobacteraceae</taxon>
        <taxon>Luteimonas</taxon>
    </lineage>
</organism>
<dbReference type="Gene3D" id="3.90.226.10">
    <property type="entry name" value="2-enoyl-CoA Hydratase, Chain A, domain 1"/>
    <property type="match status" value="1"/>
</dbReference>
<accession>A0A4U5JLU2</accession>
<name>A0A4U5JLU2_9GAMM</name>
<dbReference type="OrthoDB" id="7266775at2"/>
<dbReference type="EMBL" id="SZUA01000003">
    <property type="protein sequence ID" value="TKR29491.1"/>
    <property type="molecule type" value="Genomic_DNA"/>
</dbReference>
<proteinExistence type="predicted"/>
<evidence type="ECO:0000313" key="2">
    <source>
        <dbReference type="Proteomes" id="UP000308707"/>
    </source>
</evidence>
<dbReference type="RefSeq" id="WP_137267894.1">
    <property type="nucleotide sequence ID" value="NZ_SZUA01000003.1"/>
</dbReference>
<sequence>MGMVLALAVSGCASSPRAEEAQPRNGSGLPWQREDIAVFRDEFLAVDRAFGPEARKQAERRLAELERQATDPTAFAVELCRIAALADNGHTQCLPNGAGRDICRSVAEMPIDRRLWCRPRTPDFEIQDFNGVPIAFFPFDRDFNVVGVEEGNADLLGARLVAIEGKPIESIVPTLRTFAGGTAAHRDERAAQVLSSPDQLHAVGLTRQADKVGYTFLAADGQQIVRVFPVRSSSSPGAGAWRGLPRVEHGAWAFQQPEKPFRYRDAPEVDGVIVQLRRTFDDGDRKLADFLEEAETQRQTLGRKHVVLDMRFNGGGNFLLIRDFMRRWPARAPGRFFVLTSRQTFSAAIASIAYLKQAGKERVTIVGEPVGDRMMFFSDGLPIRLPRSGRYFLAAVARMDYADGCRKYDDCMEAIAQPGRPVASGALMSLGAMPRLPVSVPTLEPDMPAPWTIDAWLKGEDPMMDAVATSLRK</sequence>
<evidence type="ECO:0000313" key="1">
    <source>
        <dbReference type="EMBL" id="TKR29491.1"/>
    </source>
</evidence>
<comment type="caution">
    <text evidence="1">The sequence shown here is derived from an EMBL/GenBank/DDBJ whole genome shotgun (WGS) entry which is preliminary data.</text>
</comment>
<dbReference type="InterPro" id="IPR029045">
    <property type="entry name" value="ClpP/crotonase-like_dom_sf"/>
</dbReference>
<evidence type="ECO:0008006" key="3">
    <source>
        <dbReference type="Google" id="ProtNLM"/>
    </source>
</evidence>
<reference evidence="1 2" key="1">
    <citation type="submission" date="2019-04" db="EMBL/GenBank/DDBJ databases">
        <title>Reference strain of H23.</title>
        <authorList>
            <person name="Luo X."/>
        </authorList>
    </citation>
    <scope>NUCLEOTIDE SEQUENCE [LARGE SCALE GENOMIC DNA]</scope>
    <source>
        <strain evidence="1 2">H23</strain>
    </source>
</reference>
<dbReference type="Proteomes" id="UP000308707">
    <property type="component" value="Unassembled WGS sequence"/>
</dbReference>
<gene>
    <name evidence="1" type="ORF">FCE95_15240</name>
</gene>